<gene>
    <name evidence="1" type="ORF">L249_5532</name>
</gene>
<sequence>AREAVIPNIVYPAYISSGINAGQEVEVLEVESPRVKALIVPREVRDAPCVLCLIRGLKY</sequence>
<evidence type="ECO:0000313" key="1">
    <source>
        <dbReference type="EMBL" id="RCI13520.1"/>
    </source>
</evidence>
<evidence type="ECO:0000313" key="2">
    <source>
        <dbReference type="Proteomes" id="UP000253664"/>
    </source>
</evidence>
<keyword evidence="2" id="KW-1185">Reference proteome</keyword>
<dbReference type="EMBL" id="LKCN02000006">
    <property type="protein sequence ID" value="RCI13520.1"/>
    <property type="molecule type" value="Genomic_DNA"/>
</dbReference>
<organism evidence="1 2">
    <name type="scientific">Ophiocordyceps polyrhachis-furcata BCC 54312</name>
    <dbReference type="NCBI Taxonomy" id="1330021"/>
    <lineage>
        <taxon>Eukaryota</taxon>
        <taxon>Fungi</taxon>
        <taxon>Dikarya</taxon>
        <taxon>Ascomycota</taxon>
        <taxon>Pezizomycotina</taxon>
        <taxon>Sordariomycetes</taxon>
        <taxon>Hypocreomycetidae</taxon>
        <taxon>Hypocreales</taxon>
        <taxon>Ophiocordycipitaceae</taxon>
        <taxon>Ophiocordyceps</taxon>
    </lineage>
</organism>
<proteinExistence type="predicted"/>
<reference evidence="1 2" key="1">
    <citation type="journal article" date="2015" name="BMC Genomics">
        <title>Insights from the genome of Ophiocordyceps polyrhachis-furcata to pathogenicity and host specificity in insect fungi.</title>
        <authorList>
            <person name="Wichadakul D."/>
            <person name="Kobmoo N."/>
            <person name="Ingsriswang S."/>
            <person name="Tangphatsornruang S."/>
            <person name="Chantasingh D."/>
            <person name="Luangsa-ard J.J."/>
            <person name="Eurwilaichitr L."/>
        </authorList>
    </citation>
    <scope>NUCLEOTIDE SEQUENCE [LARGE SCALE GENOMIC DNA]</scope>
    <source>
        <strain evidence="1 2">BCC 54312</strain>
    </source>
</reference>
<feature type="non-terminal residue" evidence="1">
    <location>
        <position position="1"/>
    </location>
</feature>
<accession>A0A367LGH7</accession>
<dbReference type="Proteomes" id="UP000253664">
    <property type="component" value="Unassembled WGS sequence"/>
</dbReference>
<protein>
    <submittedName>
        <fullName evidence="1">Uncharacterized protein</fullName>
    </submittedName>
</protein>
<dbReference type="AlphaFoldDB" id="A0A367LGH7"/>
<comment type="caution">
    <text evidence="1">The sequence shown here is derived from an EMBL/GenBank/DDBJ whole genome shotgun (WGS) entry which is preliminary data.</text>
</comment>
<name>A0A367LGH7_9HYPO</name>